<dbReference type="GeneID" id="36591832"/>
<evidence type="ECO:0000259" key="3">
    <source>
        <dbReference type="Pfam" id="PF25116"/>
    </source>
</evidence>
<dbReference type="EMBL" id="KZ613865">
    <property type="protein sequence ID" value="PMD54374.1"/>
    <property type="molecule type" value="Genomic_DNA"/>
</dbReference>
<dbReference type="RefSeq" id="XP_024731278.1">
    <property type="nucleotide sequence ID" value="XM_024883755.1"/>
</dbReference>
<evidence type="ECO:0008006" key="7">
    <source>
        <dbReference type="Google" id="ProtNLM"/>
    </source>
</evidence>
<dbReference type="Proteomes" id="UP000235371">
    <property type="component" value="Unassembled WGS sequence"/>
</dbReference>
<evidence type="ECO:0000313" key="5">
    <source>
        <dbReference type="EMBL" id="PMD54374.1"/>
    </source>
</evidence>
<evidence type="ECO:0000256" key="1">
    <source>
        <dbReference type="SAM" id="SignalP"/>
    </source>
</evidence>
<gene>
    <name evidence="5" type="ORF">K444DRAFT_634531</name>
</gene>
<feature type="domain" description="Agd3 CBM87" evidence="3">
    <location>
        <begin position="81"/>
        <end position="295"/>
    </location>
</feature>
<feature type="domain" description="Agd3 C-terminal" evidence="4">
    <location>
        <begin position="665"/>
        <end position="731"/>
    </location>
</feature>
<keyword evidence="1" id="KW-0732">Signal</keyword>
<dbReference type="InterPro" id="IPR056826">
    <property type="entry name" value="Agd3_CE"/>
</dbReference>
<reference evidence="5 6" key="1">
    <citation type="submission" date="2016-04" db="EMBL/GenBank/DDBJ databases">
        <title>A degradative enzymes factory behind the ericoid mycorrhizal symbiosis.</title>
        <authorList>
            <consortium name="DOE Joint Genome Institute"/>
            <person name="Martino E."/>
            <person name="Morin E."/>
            <person name="Grelet G."/>
            <person name="Kuo A."/>
            <person name="Kohler A."/>
            <person name="Daghino S."/>
            <person name="Barry K."/>
            <person name="Choi C."/>
            <person name="Cichocki N."/>
            <person name="Clum A."/>
            <person name="Copeland A."/>
            <person name="Hainaut M."/>
            <person name="Haridas S."/>
            <person name="Labutti K."/>
            <person name="Lindquist E."/>
            <person name="Lipzen A."/>
            <person name="Khouja H.-R."/>
            <person name="Murat C."/>
            <person name="Ohm R."/>
            <person name="Olson A."/>
            <person name="Spatafora J."/>
            <person name="Veneault-Fourrey C."/>
            <person name="Henrissat B."/>
            <person name="Grigoriev I."/>
            <person name="Martin F."/>
            <person name="Perotto S."/>
        </authorList>
    </citation>
    <scope>NUCLEOTIDE SEQUENCE [LARGE SCALE GENOMIC DNA]</scope>
    <source>
        <strain evidence="5 6">E</strain>
    </source>
</reference>
<dbReference type="OrthoDB" id="2113314at2759"/>
<dbReference type="InterPro" id="IPR050788">
    <property type="entry name" value="Yeast_SRP1/TIP1_CWP"/>
</dbReference>
<evidence type="ECO:0000259" key="4">
    <source>
        <dbReference type="Pfam" id="PF25117"/>
    </source>
</evidence>
<organism evidence="5 6">
    <name type="scientific">Hyaloscypha bicolor E</name>
    <dbReference type="NCBI Taxonomy" id="1095630"/>
    <lineage>
        <taxon>Eukaryota</taxon>
        <taxon>Fungi</taxon>
        <taxon>Dikarya</taxon>
        <taxon>Ascomycota</taxon>
        <taxon>Pezizomycotina</taxon>
        <taxon>Leotiomycetes</taxon>
        <taxon>Helotiales</taxon>
        <taxon>Hyaloscyphaceae</taxon>
        <taxon>Hyaloscypha</taxon>
        <taxon>Hyaloscypha bicolor</taxon>
    </lineage>
</organism>
<dbReference type="PANTHER" id="PTHR31002:SF34">
    <property type="entry name" value="CELL WALL PROTEIN CWP1-RELATED"/>
    <property type="match status" value="1"/>
</dbReference>
<dbReference type="InParanoid" id="A0A2J6SUB9"/>
<evidence type="ECO:0000259" key="2">
    <source>
        <dbReference type="Pfam" id="PF25115"/>
    </source>
</evidence>
<dbReference type="InterPro" id="IPR056827">
    <property type="entry name" value="CBM87_Agd3"/>
</dbReference>
<dbReference type="STRING" id="1095630.A0A2J6SUB9"/>
<feature type="signal peptide" evidence="1">
    <location>
        <begin position="1"/>
        <end position="20"/>
    </location>
</feature>
<evidence type="ECO:0000313" key="6">
    <source>
        <dbReference type="Proteomes" id="UP000235371"/>
    </source>
</evidence>
<protein>
    <recommendedName>
        <fullName evidence="7">Extracellular serine-rich protein</fullName>
    </recommendedName>
</protein>
<proteinExistence type="predicted"/>
<dbReference type="Pfam" id="PF25115">
    <property type="entry name" value="Agd3_CE"/>
    <property type="match status" value="1"/>
</dbReference>
<dbReference type="AlphaFoldDB" id="A0A2J6SUB9"/>
<dbReference type="Pfam" id="PF25116">
    <property type="entry name" value="CBM87_Agd3"/>
    <property type="match status" value="1"/>
</dbReference>
<keyword evidence="6" id="KW-1185">Reference proteome</keyword>
<accession>A0A2J6SUB9</accession>
<name>A0A2J6SUB9_9HELO</name>
<dbReference type="InterPro" id="IPR056825">
    <property type="entry name" value="Agd3_C"/>
</dbReference>
<feature type="domain" description="Agd3 deacetylase" evidence="2">
    <location>
        <begin position="302"/>
        <end position="664"/>
    </location>
</feature>
<feature type="chain" id="PRO_5014443376" description="Extracellular serine-rich protein" evidence="1">
    <location>
        <begin position="21"/>
        <end position="733"/>
    </location>
</feature>
<dbReference type="Pfam" id="PF25117">
    <property type="entry name" value="Agd3_C"/>
    <property type="match status" value="1"/>
</dbReference>
<sequence>MLFRSIIGAAFLGAALSTAAVTTRKHRPSESVGGTAVKTGPAPKATVLVTVKGGATVSTNVSAPLVVPAAANPAVVSSTTVQSTVLIFARDTVSAYSAFSGLNAYGIPYQVVVVPQAGITLPALNSSATAGNYGAIVILSEVSYNYGGTLGYQSALTAAQWVQIYAYQAAFGVRMVRLDSFPSADSGTVALGGCCGTPNQEQAISISNASSFLTAGLNAGAAVSTIGLWHYPASITNASIAVEFAQFAPTTGFATASTAGVINTYSGRQQMVFFIGVATEWALTSNYLQHAWIHWATRGLFDDMFLESDIYSPAGTTYQVTPADLAQHITWMANLNSRLSAGSSYFMEIAHNGNGNIENSNDIDSTGTKCAPGPIEYAEQIDTPLEWAKPIGSGTNLWPKSPTTYPYTTTCTNLDALKAWWAKASNLNAFAHVSHTFTHEDQNNATYFDVYQELTWNTAWLKQVGIAGAKRFSPKGLVPPAITGLHNGDAIRAWIAAGIVNVVGDNTRPVLRNQQNEMWPLMSTVASNGYAGVQITPRWATNIYYNCQLPACTVAEWINTNTPKPSGDWYTLLGVEKSTNPRHLLGLYHDPFMFHQANLNYVTAPQTTINGVSSKLSMFQVWVEVVTQEMMRLVKWPMISLKHDDIAASFANRMARDGCAPKLSFTTSGTTITAVTLTTTGNTCGVVIPVTVPGKVVSTLGFTTEQIGSDPLTIWVKMSGSPITFRLSTPVPL</sequence>
<dbReference type="PANTHER" id="PTHR31002">
    <property type="entry name" value="SERIPAUPERIN"/>
    <property type="match status" value="1"/>
</dbReference>